<feature type="domain" description="HAMP" evidence="6">
    <location>
        <begin position="209"/>
        <end position="261"/>
    </location>
</feature>
<dbReference type="SMART" id="SM00283">
    <property type="entry name" value="MA"/>
    <property type="match status" value="1"/>
</dbReference>
<protein>
    <submittedName>
        <fullName evidence="7">Putative methyl-accepting chemotaxis sensory transducer</fullName>
    </submittedName>
</protein>
<dbReference type="Gene3D" id="6.10.340.10">
    <property type="match status" value="1"/>
</dbReference>
<dbReference type="SUPFAM" id="SSF58104">
    <property type="entry name" value="Methyl-accepting chemotaxis protein (MCP) signaling domain"/>
    <property type="match status" value="3"/>
</dbReference>
<keyword evidence="1 3" id="KW-0807">Transducer</keyword>
<feature type="transmembrane region" description="Helical" evidence="4">
    <location>
        <begin position="12"/>
        <end position="31"/>
    </location>
</feature>
<dbReference type="STRING" id="1434232.MAIT1_01348"/>
<dbReference type="PANTHER" id="PTHR32089:SF112">
    <property type="entry name" value="LYSOZYME-LIKE PROTEIN-RELATED"/>
    <property type="match status" value="1"/>
</dbReference>
<dbReference type="PROSITE" id="PS50885">
    <property type="entry name" value="HAMP"/>
    <property type="match status" value="1"/>
</dbReference>
<dbReference type="InterPro" id="IPR004089">
    <property type="entry name" value="MCPsignal_dom"/>
</dbReference>
<keyword evidence="4" id="KW-0472">Membrane</keyword>
<evidence type="ECO:0000259" key="5">
    <source>
        <dbReference type="PROSITE" id="PS50111"/>
    </source>
</evidence>
<accession>A0A1Y2K038</accession>
<dbReference type="GO" id="GO:0016020">
    <property type="term" value="C:membrane"/>
    <property type="evidence" value="ECO:0007669"/>
    <property type="project" value="InterPro"/>
</dbReference>
<reference evidence="7 8" key="1">
    <citation type="journal article" date="2016" name="BMC Genomics">
        <title>Combined genomic and structural analyses of a cultured magnetotactic bacterium reveals its niche adaptation to a dynamic environment.</title>
        <authorList>
            <person name="Araujo A.C."/>
            <person name="Morillo V."/>
            <person name="Cypriano J."/>
            <person name="Teixeira L.C."/>
            <person name="Leao P."/>
            <person name="Lyra S."/>
            <person name="Almeida L.G."/>
            <person name="Bazylinski D.A."/>
            <person name="Vasconcellos A.T."/>
            <person name="Abreu F."/>
            <person name="Lins U."/>
        </authorList>
    </citation>
    <scope>NUCLEOTIDE SEQUENCE [LARGE SCALE GENOMIC DNA]</scope>
    <source>
        <strain evidence="7 8">IT-1</strain>
    </source>
</reference>
<feature type="transmembrane region" description="Helical" evidence="4">
    <location>
        <begin position="184"/>
        <end position="207"/>
    </location>
</feature>
<dbReference type="InterPro" id="IPR003660">
    <property type="entry name" value="HAMP_dom"/>
</dbReference>
<dbReference type="Pfam" id="PF12729">
    <property type="entry name" value="4HB_MCP_1"/>
    <property type="match status" value="1"/>
</dbReference>
<dbReference type="PROSITE" id="PS50111">
    <property type="entry name" value="CHEMOTAXIS_TRANSDUC_2"/>
    <property type="match status" value="1"/>
</dbReference>
<dbReference type="RefSeq" id="WP_085442644.1">
    <property type="nucleotide sequence ID" value="NZ_LVJN01000020.1"/>
</dbReference>
<keyword evidence="4" id="KW-1133">Transmembrane helix</keyword>
<keyword evidence="8" id="KW-1185">Reference proteome</keyword>
<dbReference type="CDD" id="cd06225">
    <property type="entry name" value="HAMP"/>
    <property type="match status" value="1"/>
</dbReference>
<evidence type="ECO:0000313" key="7">
    <source>
        <dbReference type="EMBL" id="OSM01403.1"/>
    </source>
</evidence>
<dbReference type="OrthoDB" id="7345856at2"/>
<evidence type="ECO:0000313" key="8">
    <source>
        <dbReference type="Proteomes" id="UP000194003"/>
    </source>
</evidence>
<feature type="domain" description="Methyl-accepting transducer" evidence="5">
    <location>
        <begin position="336"/>
        <end position="572"/>
    </location>
</feature>
<dbReference type="AlphaFoldDB" id="A0A1Y2K038"/>
<dbReference type="SMART" id="SM00304">
    <property type="entry name" value="HAMP"/>
    <property type="match status" value="1"/>
</dbReference>
<dbReference type="Pfam" id="PF00015">
    <property type="entry name" value="MCPsignal"/>
    <property type="match status" value="1"/>
</dbReference>
<organism evidence="7 8">
    <name type="scientific">Magnetofaba australis IT-1</name>
    <dbReference type="NCBI Taxonomy" id="1434232"/>
    <lineage>
        <taxon>Bacteria</taxon>
        <taxon>Pseudomonadati</taxon>
        <taxon>Pseudomonadota</taxon>
        <taxon>Magnetococcia</taxon>
        <taxon>Magnetococcales</taxon>
        <taxon>Magnetococcaceae</taxon>
        <taxon>Magnetofaba</taxon>
    </lineage>
</organism>
<dbReference type="GO" id="GO:0007165">
    <property type="term" value="P:signal transduction"/>
    <property type="evidence" value="ECO:0007669"/>
    <property type="project" value="UniProtKB-KW"/>
</dbReference>
<comment type="caution">
    <text evidence="7">The sequence shown here is derived from an EMBL/GenBank/DDBJ whole genome shotgun (WGS) entry which is preliminary data.</text>
</comment>
<dbReference type="PANTHER" id="PTHR32089">
    <property type="entry name" value="METHYL-ACCEPTING CHEMOTAXIS PROTEIN MCPB"/>
    <property type="match status" value="1"/>
</dbReference>
<dbReference type="Gene3D" id="1.10.287.950">
    <property type="entry name" value="Methyl-accepting chemotaxis protein"/>
    <property type="match status" value="2"/>
</dbReference>
<sequence length="666" mass="70811">MFKNVKIGGKLAIGFGIVIAQMLALGLFAIYEMNHLANNTDKLYKHPYTVSTAALRIQSDIIAMHRSMKDVALAKKVGDIDEATAKVDDYEQKALKDFKILKDAFLGDKTRINKLEKAFRDWKLIRDEVIALMREGNRGKAADITKYKGADAVHDLQSGIQGIVTFAADKAQAFHTEASQTRDLTITATVILLVLAVLIGGGVSWGITQMIIAPLKRALNVTAAIAQGDLTFDRHITRTDEVGMLQRSLHETVKSLREIFGEIQQRVVQLNDAADTLGDVAGSMEGSAATMRKRVDAAADNANAMSSNMETISDQANRADESMRAIASDSIQASNNMSTISAASEEASTNLSQVAGASEQATASMMEVNAAADRSSLSVESVASEIQGVTDSLSEVRSQCQAANKESTDASTLTQGNSKSMSELAKSTEEIGKVVKLINDIADQTNMLALNASIEAAGAGEAGKGFAVVANEVKELAGQTAEATSSISKQITAIQGKTRQATQSSQEVSRIIERLNEANEEILSSVDAQSRSIASISRSMETVNQESMEVSRSVTEAHTGIESVTRNVSEINAGIAEVTRSVGDATAGIERMAVNVQEATAGNAEITTNVANAATSSREIAQSMQAVRGEAVEISTMSGSVNSHASSVSTIATDLETMMQRFKLQA</sequence>
<evidence type="ECO:0000256" key="1">
    <source>
        <dbReference type="ARBA" id="ARBA00023224"/>
    </source>
</evidence>
<evidence type="ECO:0000256" key="3">
    <source>
        <dbReference type="PROSITE-ProRule" id="PRU00284"/>
    </source>
</evidence>
<evidence type="ECO:0000256" key="2">
    <source>
        <dbReference type="ARBA" id="ARBA00029447"/>
    </source>
</evidence>
<dbReference type="EMBL" id="LVJN01000020">
    <property type="protein sequence ID" value="OSM01403.1"/>
    <property type="molecule type" value="Genomic_DNA"/>
</dbReference>
<name>A0A1Y2K038_9PROT</name>
<dbReference type="Pfam" id="PF00672">
    <property type="entry name" value="HAMP"/>
    <property type="match status" value="1"/>
</dbReference>
<dbReference type="InterPro" id="IPR024478">
    <property type="entry name" value="HlyB_4HB_MCP"/>
</dbReference>
<gene>
    <name evidence="7" type="ORF">MAIT1_01348</name>
</gene>
<proteinExistence type="inferred from homology"/>
<keyword evidence="4" id="KW-0812">Transmembrane</keyword>
<evidence type="ECO:0000259" key="6">
    <source>
        <dbReference type="PROSITE" id="PS50885"/>
    </source>
</evidence>
<comment type="similarity">
    <text evidence="2">Belongs to the methyl-accepting chemotaxis (MCP) protein family.</text>
</comment>
<dbReference type="Proteomes" id="UP000194003">
    <property type="component" value="Unassembled WGS sequence"/>
</dbReference>
<evidence type="ECO:0000256" key="4">
    <source>
        <dbReference type="SAM" id="Phobius"/>
    </source>
</evidence>